<comment type="caution">
    <text evidence="1">The sequence shown here is derived from an EMBL/GenBank/DDBJ whole genome shotgun (WGS) entry which is preliminary data.</text>
</comment>
<evidence type="ECO:0000313" key="1">
    <source>
        <dbReference type="EMBL" id="NNH78827.1"/>
    </source>
</evidence>
<evidence type="ECO:0000313" key="2">
    <source>
        <dbReference type="Proteomes" id="UP000569202"/>
    </source>
</evidence>
<sequence>MLSTPTDCFEVDTFTDHQKKTPNILVWCFATLVRGPRRRNGLFFITAEVEQLPTYFQSYITENRIFLAESKKYEEVLNELNLAENVLSWIRECKKLISHFEKNVHRTLNQLDKLHIFDDEKWDFANQLMEILDMEPDTDFLDLDMMDKEQAEFFRDTQTYFQDIYSKLRSIGCEVYYSWIDAK</sequence>
<dbReference type="EMBL" id="JABERL010000056">
    <property type="protein sequence ID" value="NNH78827.1"/>
    <property type="molecule type" value="Genomic_DNA"/>
</dbReference>
<organism evidence="1 2">
    <name type="scientific">Acinetobacter terrae</name>
    <dbReference type="NCBI Taxonomy" id="2731247"/>
    <lineage>
        <taxon>Bacteria</taxon>
        <taxon>Pseudomonadati</taxon>
        <taxon>Pseudomonadota</taxon>
        <taxon>Gammaproteobacteria</taxon>
        <taxon>Moraxellales</taxon>
        <taxon>Moraxellaceae</taxon>
        <taxon>Acinetobacter</taxon>
        <taxon>Acinetobacter Taxon 24</taxon>
    </lineage>
</organism>
<reference evidence="1 2" key="1">
    <citation type="submission" date="2020-04" db="EMBL/GenBank/DDBJ databases">
        <title>Acinetobacter Taxon 24.</title>
        <authorList>
            <person name="Nemec A."/>
            <person name="Radolfova-Krizova L."/>
            <person name="Higgins P.G."/>
            <person name="Spanelova P."/>
        </authorList>
    </citation>
    <scope>NUCLEOTIDE SEQUENCE [LARGE SCALE GENOMIC DNA]</scope>
    <source>
        <strain evidence="1 2">ANC 5380</strain>
    </source>
</reference>
<name>A0A7Y2RHC0_9GAMM</name>
<proteinExistence type="predicted"/>
<gene>
    <name evidence="1" type="ORF">HLH17_14475</name>
</gene>
<accession>A0A7Y2RHC0</accession>
<dbReference type="AlphaFoldDB" id="A0A7Y2RHC0"/>
<dbReference type="Proteomes" id="UP000569202">
    <property type="component" value="Unassembled WGS sequence"/>
</dbReference>
<dbReference type="RefSeq" id="WP_171541022.1">
    <property type="nucleotide sequence ID" value="NZ_JABERL010000056.1"/>
</dbReference>
<protein>
    <submittedName>
        <fullName evidence="1">Uncharacterized protein</fullName>
    </submittedName>
</protein>